<protein>
    <recommendedName>
        <fullName evidence="1">BTB domain-containing protein</fullName>
    </recommendedName>
</protein>
<comment type="caution">
    <text evidence="2">The sequence shown here is derived from an EMBL/GenBank/DDBJ whole genome shotgun (WGS) entry which is preliminary data.</text>
</comment>
<dbReference type="Proteomes" id="UP000886998">
    <property type="component" value="Unassembled WGS sequence"/>
</dbReference>
<gene>
    <name evidence="2" type="ORF">TNIN_170241</name>
</gene>
<dbReference type="InterPro" id="IPR011333">
    <property type="entry name" value="SKP1/BTB/POZ_sf"/>
</dbReference>
<dbReference type="PANTHER" id="PTHR24413">
    <property type="entry name" value="SPECKLE-TYPE POZ PROTEIN"/>
    <property type="match status" value="1"/>
</dbReference>
<proteinExistence type="predicted"/>
<dbReference type="AlphaFoldDB" id="A0A8X7BU96"/>
<dbReference type="PROSITE" id="PS50097">
    <property type="entry name" value="BTB"/>
    <property type="match status" value="1"/>
</dbReference>
<evidence type="ECO:0000313" key="2">
    <source>
        <dbReference type="EMBL" id="GFY42259.1"/>
    </source>
</evidence>
<sequence>MLCWFSVYNSNVPDYIEIRRKCKSKTSSLYGKLEHQTVNSQGNWNTVWKQEFSLYFEPGGISERVDIQYDAMNANSMLTGHVIISDEPEKSKENDEKKDTQLKSLNELSNDLTRLLDPKYISLADIHLKCGSDVIPAHKSILSVRSPIFLDIFSKEIENKVFIITDIEVPVFRFMVTYLYTGKIDNLTIPLVGDLFFAADKYKLKGLKTACCEYLKSNISFKNAVDILELGDLHDPDLKGFAIEFIRKECDKLQASERTKKLKTLQQEKSYLAFEVLTSLEEFTRNLSE</sequence>
<feature type="domain" description="BTB" evidence="1">
    <location>
        <begin position="124"/>
        <end position="188"/>
    </location>
</feature>
<organism evidence="2 3">
    <name type="scientific">Trichonephila inaurata madagascariensis</name>
    <dbReference type="NCBI Taxonomy" id="2747483"/>
    <lineage>
        <taxon>Eukaryota</taxon>
        <taxon>Metazoa</taxon>
        <taxon>Ecdysozoa</taxon>
        <taxon>Arthropoda</taxon>
        <taxon>Chelicerata</taxon>
        <taxon>Arachnida</taxon>
        <taxon>Araneae</taxon>
        <taxon>Araneomorphae</taxon>
        <taxon>Entelegynae</taxon>
        <taxon>Araneoidea</taxon>
        <taxon>Nephilidae</taxon>
        <taxon>Trichonephila</taxon>
        <taxon>Trichonephila inaurata</taxon>
    </lineage>
</organism>
<dbReference type="Pfam" id="PF00651">
    <property type="entry name" value="BTB"/>
    <property type="match status" value="1"/>
</dbReference>
<dbReference type="Gene3D" id="1.25.40.420">
    <property type="match status" value="1"/>
</dbReference>
<accession>A0A8X7BU96</accession>
<keyword evidence="3" id="KW-1185">Reference proteome</keyword>
<dbReference type="InterPro" id="IPR000210">
    <property type="entry name" value="BTB/POZ_dom"/>
</dbReference>
<evidence type="ECO:0000259" key="1">
    <source>
        <dbReference type="PROSITE" id="PS50097"/>
    </source>
</evidence>
<name>A0A8X7BU96_9ARAC</name>
<dbReference type="SMART" id="SM00225">
    <property type="entry name" value="BTB"/>
    <property type="match status" value="1"/>
</dbReference>
<dbReference type="EMBL" id="BMAV01002977">
    <property type="protein sequence ID" value="GFY42259.1"/>
    <property type="molecule type" value="Genomic_DNA"/>
</dbReference>
<dbReference type="Gene3D" id="3.30.710.10">
    <property type="entry name" value="Potassium Channel Kv1.1, Chain A"/>
    <property type="match status" value="1"/>
</dbReference>
<dbReference type="SUPFAM" id="SSF54695">
    <property type="entry name" value="POZ domain"/>
    <property type="match status" value="1"/>
</dbReference>
<evidence type="ECO:0000313" key="3">
    <source>
        <dbReference type="Proteomes" id="UP000886998"/>
    </source>
</evidence>
<dbReference type="OrthoDB" id="6434750at2759"/>
<reference evidence="2" key="1">
    <citation type="submission" date="2020-08" db="EMBL/GenBank/DDBJ databases">
        <title>Multicomponent nature underlies the extraordinary mechanical properties of spider dragline silk.</title>
        <authorList>
            <person name="Kono N."/>
            <person name="Nakamura H."/>
            <person name="Mori M."/>
            <person name="Yoshida Y."/>
            <person name="Ohtoshi R."/>
            <person name="Malay A.D."/>
            <person name="Moran D.A.P."/>
            <person name="Tomita M."/>
            <person name="Numata K."/>
            <person name="Arakawa K."/>
        </authorList>
    </citation>
    <scope>NUCLEOTIDE SEQUENCE</scope>
</reference>